<sequence>MSEPRWPLAVSTLGMPGCGVEEACATALAGGCEGLELRAHPDNGVHTGLDPAGRERARATIAGAGLRVLAVAGYTRVAAPAPDDEVLGTLRAEIALAADLGAPFLRVFPGAGDGPGGGSAGGDPAGGLTEADVRAARRLRAVAPLAAGRGVRVLVETHDSHGTGAAVRRLLDAAAVPEATGAVWDVLHTWRNGEAPARTHAELAGHIGYVQIKDAVGAADTTPVPLGTGGVPLDDVREVLAARAYTGWISLEWERVWYPQVAPVAEILPAARAWAGGGN</sequence>
<dbReference type="SUPFAM" id="SSF51658">
    <property type="entry name" value="Xylose isomerase-like"/>
    <property type="match status" value="1"/>
</dbReference>
<dbReference type="EMBL" id="JACHGN010000022">
    <property type="protein sequence ID" value="MBB5138222.1"/>
    <property type="molecule type" value="Genomic_DNA"/>
</dbReference>
<dbReference type="GO" id="GO:0016853">
    <property type="term" value="F:isomerase activity"/>
    <property type="evidence" value="ECO:0007669"/>
    <property type="project" value="UniProtKB-KW"/>
</dbReference>
<organism evidence="2 3">
    <name type="scientific">Thermocatellispora tengchongensis</name>
    <dbReference type="NCBI Taxonomy" id="1073253"/>
    <lineage>
        <taxon>Bacteria</taxon>
        <taxon>Bacillati</taxon>
        <taxon>Actinomycetota</taxon>
        <taxon>Actinomycetes</taxon>
        <taxon>Streptosporangiales</taxon>
        <taxon>Streptosporangiaceae</taxon>
        <taxon>Thermocatellispora</taxon>
    </lineage>
</organism>
<evidence type="ECO:0000313" key="2">
    <source>
        <dbReference type="EMBL" id="MBB5138222.1"/>
    </source>
</evidence>
<keyword evidence="2" id="KW-0413">Isomerase</keyword>
<dbReference type="RefSeq" id="WP_185055111.1">
    <property type="nucleotide sequence ID" value="NZ_BAABIX010000018.1"/>
</dbReference>
<feature type="domain" description="Xylose isomerase-like TIM barrel" evidence="1">
    <location>
        <begin position="29"/>
        <end position="263"/>
    </location>
</feature>
<dbReference type="InterPro" id="IPR013022">
    <property type="entry name" value="Xyl_isomerase-like_TIM-brl"/>
</dbReference>
<dbReference type="InterPro" id="IPR050312">
    <property type="entry name" value="IolE/XylAMocC-like"/>
</dbReference>
<name>A0A840PGE7_9ACTN</name>
<comment type="caution">
    <text evidence="2">The sequence shown here is derived from an EMBL/GenBank/DDBJ whole genome shotgun (WGS) entry which is preliminary data.</text>
</comment>
<keyword evidence="3" id="KW-1185">Reference proteome</keyword>
<proteinExistence type="predicted"/>
<dbReference type="PANTHER" id="PTHR12110">
    <property type="entry name" value="HYDROXYPYRUVATE ISOMERASE"/>
    <property type="match status" value="1"/>
</dbReference>
<dbReference type="AlphaFoldDB" id="A0A840PGE7"/>
<dbReference type="Pfam" id="PF01261">
    <property type="entry name" value="AP_endonuc_2"/>
    <property type="match status" value="1"/>
</dbReference>
<accession>A0A840PGE7</accession>
<dbReference type="Gene3D" id="3.20.20.150">
    <property type="entry name" value="Divalent-metal-dependent TIM barrel enzymes"/>
    <property type="match status" value="1"/>
</dbReference>
<dbReference type="InterPro" id="IPR036237">
    <property type="entry name" value="Xyl_isomerase-like_sf"/>
</dbReference>
<reference evidence="2 3" key="1">
    <citation type="submission" date="2020-08" db="EMBL/GenBank/DDBJ databases">
        <title>Genomic Encyclopedia of Type Strains, Phase IV (KMG-IV): sequencing the most valuable type-strain genomes for metagenomic binning, comparative biology and taxonomic classification.</title>
        <authorList>
            <person name="Goeker M."/>
        </authorList>
    </citation>
    <scope>NUCLEOTIDE SEQUENCE [LARGE SCALE GENOMIC DNA]</scope>
    <source>
        <strain evidence="2 3">DSM 45615</strain>
    </source>
</reference>
<evidence type="ECO:0000313" key="3">
    <source>
        <dbReference type="Proteomes" id="UP000578449"/>
    </source>
</evidence>
<dbReference type="Proteomes" id="UP000578449">
    <property type="component" value="Unassembled WGS sequence"/>
</dbReference>
<evidence type="ECO:0000259" key="1">
    <source>
        <dbReference type="Pfam" id="PF01261"/>
    </source>
</evidence>
<protein>
    <submittedName>
        <fullName evidence="2">Sugar phosphate isomerase/epimerase</fullName>
    </submittedName>
</protein>
<gene>
    <name evidence="2" type="ORF">HNP84_007975</name>
</gene>